<feature type="region of interest" description="Disordered" evidence="1">
    <location>
        <begin position="114"/>
        <end position="182"/>
    </location>
</feature>
<evidence type="ECO:0000256" key="1">
    <source>
        <dbReference type="SAM" id="MobiDB-lite"/>
    </source>
</evidence>
<dbReference type="AlphaFoldDB" id="A0A2T3A5V7"/>
<dbReference type="EMBL" id="KZ678459">
    <property type="protein sequence ID" value="PSR83489.1"/>
    <property type="molecule type" value="Genomic_DNA"/>
</dbReference>
<feature type="region of interest" description="Disordered" evidence="1">
    <location>
        <begin position="209"/>
        <end position="232"/>
    </location>
</feature>
<gene>
    <name evidence="3" type="ORF">BD289DRAFT_281155</name>
</gene>
<protein>
    <submittedName>
        <fullName evidence="3">Uncharacterized protein</fullName>
    </submittedName>
</protein>
<sequence length="539" mass="58774">MFGVPVFRNATTFEPAVLTVKALDFADEISPNRVFTVPDDCSTDDNDPSDELAEIPSAMTKQVKTSTRIEPHLLAREPLVISTQKVVQTDGASALASESESFAVNCDLVGASVDSPLEVDDDEDLSARDGSPTLPEEDIKTPYTASHDSAHNSSELPMYGFSSSEEDFMDDESDHSSSLNENEEQEGMFIYDTDSDDSASVDDVELDDLSDGIDDVEPASLLPSGPQQTTTLPSFQPSAVNSTWLPSLKTVLPDKLVDYAAISAINTDPIVSNRPRLPSLEPSNMLKFHDTQQSQPPEQQLGRTWRYGSLPTIGNGVGVFNYTSPPASNTETKQHERLQDWPFNTSPTALTHDAPSLESRSAYEMYQSKHYKCIYTPDAMPRITADESPESKDYECAHMPDTLHCSTADETCASEIVPQNIQPETAATGEAFVAPDSRKRKAAEISDLVEPERVCTKEDLSNDNSESEVMVVETRPKLPSQAQSSSLSLPVFPEQPVQEQRPTKRIKVIAERMGYAALGGATVGAMVLTSLIYTAPSFA</sequence>
<dbReference type="STRING" id="2025994.A0A2T3A5V7"/>
<feature type="compositionally biased region" description="Acidic residues" evidence="1">
    <location>
        <begin position="164"/>
        <end position="173"/>
    </location>
</feature>
<reference evidence="3 4" key="1">
    <citation type="journal article" date="2018" name="Mycol. Prog.">
        <title>Coniella lustricola, a new species from submerged detritus.</title>
        <authorList>
            <person name="Raudabaugh D.B."/>
            <person name="Iturriaga T."/>
            <person name="Carver A."/>
            <person name="Mondo S."/>
            <person name="Pangilinan J."/>
            <person name="Lipzen A."/>
            <person name="He G."/>
            <person name="Amirebrahimi M."/>
            <person name="Grigoriev I.V."/>
            <person name="Miller A.N."/>
        </authorList>
    </citation>
    <scope>NUCLEOTIDE SEQUENCE [LARGE SCALE GENOMIC DNA]</scope>
    <source>
        <strain evidence="3 4">B22-T-1</strain>
    </source>
</reference>
<feature type="compositionally biased region" description="Polar residues" evidence="1">
    <location>
        <begin position="143"/>
        <end position="155"/>
    </location>
</feature>
<evidence type="ECO:0000313" key="3">
    <source>
        <dbReference type="EMBL" id="PSR83489.1"/>
    </source>
</evidence>
<keyword evidence="2" id="KW-0812">Transmembrane</keyword>
<organism evidence="3 4">
    <name type="scientific">Coniella lustricola</name>
    <dbReference type="NCBI Taxonomy" id="2025994"/>
    <lineage>
        <taxon>Eukaryota</taxon>
        <taxon>Fungi</taxon>
        <taxon>Dikarya</taxon>
        <taxon>Ascomycota</taxon>
        <taxon>Pezizomycotina</taxon>
        <taxon>Sordariomycetes</taxon>
        <taxon>Sordariomycetidae</taxon>
        <taxon>Diaporthales</taxon>
        <taxon>Schizoparmaceae</taxon>
        <taxon>Coniella</taxon>
    </lineage>
</organism>
<name>A0A2T3A5V7_9PEZI</name>
<dbReference type="OrthoDB" id="4096268at2759"/>
<keyword evidence="4" id="KW-1185">Reference proteome</keyword>
<keyword evidence="2" id="KW-1133">Transmembrane helix</keyword>
<accession>A0A2T3A5V7</accession>
<evidence type="ECO:0000313" key="4">
    <source>
        <dbReference type="Proteomes" id="UP000241462"/>
    </source>
</evidence>
<evidence type="ECO:0000256" key="2">
    <source>
        <dbReference type="SAM" id="Phobius"/>
    </source>
</evidence>
<dbReference type="Proteomes" id="UP000241462">
    <property type="component" value="Unassembled WGS sequence"/>
</dbReference>
<dbReference type="InParanoid" id="A0A2T3A5V7"/>
<proteinExistence type="predicted"/>
<keyword evidence="2" id="KW-0472">Membrane</keyword>
<feature type="transmembrane region" description="Helical" evidence="2">
    <location>
        <begin position="513"/>
        <end position="533"/>
    </location>
</feature>